<evidence type="ECO:0000259" key="1">
    <source>
        <dbReference type="Pfam" id="PF13229"/>
    </source>
</evidence>
<dbReference type="EMBL" id="UINC01208935">
    <property type="protein sequence ID" value="SVE31726.1"/>
    <property type="molecule type" value="Genomic_DNA"/>
</dbReference>
<reference evidence="2" key="1">
    <citation type="submission" date="2018-05" db="EMBL/GenBank/DDBJ databases">
        <authorList>
            <person name="Lanie J.A."/>
            <person name="Ng W.-L."/>
            <person name="Kazmierczak K.M."/>
            <person name="Andrzejewski T.M."/>
            <person name="Davidsen T.M."/>
            <person name="Wayne K.J."/>
            <person name="Tettelin H."/>
            <person name="Glass J.I."/>
            <person name="Rusch D."/>
            <person name="Podicherti R."/>
            <person name="Tsui H.-C.T."/>
            <person name="Winkler M.E."/>
        </authorList>
    </citation>
    <scope>NUCLEOTIDE SEQUENCE</scope>
</reference>
<feature type="domain" description="Right handed beta helix" evidence="1">
    <location>
        <begin position="82"/>
        <end position="225"/>
    </location>
</feature>
<sequence>NYAGPVWYVDGPAGLPYGNGGPGAPFTTIQAGIDASSSGDTVSVKAGTYVENINYNGKNISVIGENRETTIIDGNQTNSVVIIENGEQNPMLKNLTLTNGNAESGGLWISGNTVNCKVENVSVIANTNSGIYIAGSSSAQMQNVLSANNSGEGIIIWSETNTVLNNFTSFGNNYGMRIQGDDLPKDIRIVNSIVYGNQNGSFLDYGSENDSLSVYYSNIEDGQSGLDTTTVIWGDNNIDI</sequence>
<dbReference type="InterPro" id="IPR006626">
    <property type="entry name" value="PbH1"/>
</dbReference>
<dbReference type="Gene3D" id="2.160.20.10">
    <property type="entry name" value="Single-stranded right-handed beta-helix, Pectin lyase-like"/>
    <property type="match status" value="1"/>
</dbReference>
<gene>
    <name evidence="2" type="ORF">METZ01_LOCUS484580</name>
</gene>
<accession>A0A383CH68</accession>
<proteinExistence type="predicted"/>
<dbReference type="SMART" id="SM00710">
    <property type="entry name" value="PbH1"/>
    <property type="match status" value="5"/>
</dbReference>
<dbReference type="AlphaFoldDB" id="A0A383CH68"/>
<feature type="non-terminal residue" evidence="2">
    <location>
        <position position="1"/>
    </location>
</feature>
<dbReference type="InterPro" id="IPR012334">
    <property type="entry name" value="Pectin_lyas_fold"/>
</dbReference>
<name>A0A383CH68_9ZZZZ</name>
<protein>
    <recommendedName>
        <fullName evidence="1">Right handed beta helix domain-containing protein</fullName>
    </recommendedName>
</protein>
<dbReference type="InterPro" id="IPR011050">
    <property type="entry name" value="Pectin_lyase_fold/virulence"/>
</dbReference>
<dbReference type="Pfam" id="PF13229">
    <property type="entry name" value="Beta_helix"/>
    <property type="match status" value="1"/>
</dbReference>
<organism evidence="2">
    <name type="scientific">marine metagenome</name>
    <dbReference type="NCBI Taxonomy" id="408172"/>
    <lineage>
        <taxon>unclassified sequences</taxon>
        <taxon>metagenomes</taxon>
        <taxon>ecological metagenomes</taxon>
    </lineage>
</organism>
<feature type="non-terminal residue" evidence="2">
    <location>
        <position position="240"/>
    </location>
</feature>
<dbReference type="InterPro" id="IPR039448">
    <property type="entry name" value="Beta_helix"/>
</dbReference>
<evidence type="ECO:0000313" key="2">
    <source>
        <dbReference type="EMBL" id="SVE31726.1"/>
    </source>
</evidence>
<dbReference type="SUPFAM" id="SSF51126">
    <property type="entry name" value="Pectin lyase-like"/>
    <property type="match status" value="1"/>
</dbReference>